<evidence type="ECO:0000256" key="1">
    <source>
        <dbReference type="ARBA" id="ARBA00022771"/>
    </source>
</evidence>
<evidence type="ECO:0000313" key="7">
    <source>
        <dbReference type="Proteomes" id="UP000230233"/>
    </source>
</evidence>
<keyword evidence="4" id="KW-0175">Coiled coil</keyword>
<dbReference type="PROSITE" id="PS50089">
    <property type="entry name" value="ZF_RING_2"/>
    <property type="match status" value="1"/>
</dbReference>
<evidence type="ECO:0000259" key="5">
    <source>
        <dbReference type="PROSITE" id="PS50089"/>
    </source>
</evidence>
<keyword evidence="7" id="KW-1185">Reference proteome</keyword>
<keyword evidence="1 3" id="KW-0479">Metal-binding</keyword>
<dbReference type="OrthoDB" id="8062037at2759"/>
<name>A0A2G5UQW3_9PELO</name>
<accession>A0A2G5UQW3</accession>
<evidence type="ECO:0000256" key="2">
    <source>
        <dbReference type="ARBA" id="ARBA00022833"/>
    </source>
</evidence>
<dbReference type="InterPro" id="IPR001841">
    <property type="entry name" value="Znf_RING"/>
</dbReference>
<keyword evidence="1 3" id="KW-0863">Zinc-finger</keyword>
<comment type="caution">
    <text evidence="6">The sequence shown here is derived from an EMBL/GenBank/DDBJ whole genome shotgun (WGS) entry which is preliminary data.</text>
</comment>
<feature type="coiled-coil region" evidence="4">
    <location>
        <begin position="590"/>
        <end position="775"/>
    </location>
</feature>
<dbReference type="AlphaFoldDB" id="A0A2G5UQW3"/>
<evidence type="ECO:0000313" key="6">
    <source>
        <dbReference type="EMBL" id="PIC41833.1"/>
    </source>
</evidence>
<evidence type="ECO:0000256" key="3">
    <source>
        <dbReference type="PROSITE-ProRule" id="PRU00175"/>
    </source>
</evidence>
<feature type="coiled-coil region" evidence="4">
    <location>
        <begin position="530"/>
        <end position="557"/>
    </location>
</feature>
<dbReference type="STRING" id="1611254.A0A2G5UQW3"/>
<protein>
    <recommendedName>
        <fullName evidence="5">RING-type domain-containing protein</fullName>
    </recommendedName>
</protein>
<dbReference type="Pfam" id="PF13639">
    <property type="entry name" value="zf-RING_2"/>
    <property type="match status" value="1"/>
</dbReference>
<gene>
    <name evidence="6" type="primary">Cnig_chr_III.g9117</name>
    <name evidence="6" type="ORF">B9Z55_009117</name>
</gene>
<dbReference type="Proteomes" id="UP000230233">
    <property type="component" value="Chromosome III"/>
</dbReference>
<dbReference type="GO" id="GO:0008270">
    <property type="term" value="F:zinc ion binding"/>
    <property type="evidence" value="ECO:0007669"/>
    <property type="project" value="UniProtKB-KW"/>
</dbReference>
<dbReference type="SUPFAM" id="SSF57850">
    <property type="entry name" value="RING/U-box"/>
    <property type="match status" value="1"/>
</dbReference>
<evidence type="ECO:0000256" key="4">
    <source>
        <dbReference type="SAM" id="Coils"/>
    </source>
</evidence>
<reference evidence="7" key="1">
    <citation type="submission" date="2017-10" db="EMBL/GenBank/DDBJ databases">
        <title>Rapid genome shrinkage in a self-fertile nematode reveals novel sperm competition proteins.</title>
        <authorList>
            <person name="Yin D."/>
            <person name="Schwarz E.M."/>
            <person name="Thomas C.G."/>
            <person name="Felde R.L."/>
            <person name="Korf I.F."/>
            <person name="Cutter A.D."/>
            <person name="Schartner C.M."/>
            <person name="Ralston E.J."/>
            <person name="Meyer B.J."/>
            <person name="Haag E.S."/>
        </authorList>
    </citation>
    <scope>NUCLEOTIDE SEQUENCE [LARGE SCALE GENOMIC DNA]</scope>
    <source>
        <strain evidence="7">JU1422</strain>
    </source>
</reference>
<dbReference type="InterPro" id="IPR013083">
    <property type="entry name" value="Znf_RING/FYVE/PHD"/>
</dbReference>
<keyword evidence="2" id="KW-0862">Zinc</keyword>
<feature type="domain" description="RING-type" evidence="5">
    <location>
        <begin position="912"/>
        <end position="954"/>
    </location>
</feature>
<proteinExistence type="predicted"/>
<organism evidence="6 7">
    <name type="scientific">Caenorhabditis nigoni</name>
    <dbReference type="NCBI Taxonomy" id="1611254"/>
    <lineage>
        <taxon>Eukaryota</taxon>
        <taxon>Metazoa</taxon>
        <taxon>Ecdysozoa</taxon>
        <taxon>Nematoda</taxon>
        <taxon>Chromadorea</taxon>
        <taxon>Rhabditida</taxon>
        <taxon>Rhabditina</taxon>
        <taxon>Rhabditomorpha</taxon>
        <taxon>Rhabditoidea</taxon>
        <taxon>Rhabditidae</taxon>
        <taxon>Peloderinae</taxon>
        <taxon>Caenorhabditis</taxon>
    </lineage>
</organism>
<dbReference type="Gene3D" id="3.30.40.10">
    <property type="entry name" value="Zinc/RING finger domain, C3HC4 (zinc finger)"/>
    <property type="match status" value="1"/>
</dbReference>
<sequence>MKLSGEDLSERVEELKPVLKSLTDFVKQRENKQTYIREVCISSEKPSEKRRVFAEEVLEIIPIILKQQNSRIEEWNDLLQKYQLEWMREHAPNSINMETFNSVLEEFNINKALITVVPDPIYKISEEDMLEFGTENAMRLSPDGTWLLDSSHAIFYIFQSVVWGVNWESGDECEDHENCKIGIKRMIVEVMRQYLHTPQGVLIPIPFVDNIIEWLRNQCVDTLGSKGICLDVDTSIAIDTRPHSQSLHYHVYQRAVSVYGLPNDDSDVYYPEGPSFDSQTDVIPVWMTRALLLIKWTQQFFDKETMDLANVILGLIYKKVPVESKEIFVFLLKTVQASIFGLNSRNTSNIRRQSSSTTNREEPALEAHQKMLRKAQERAEKLRKRKEQSKPNKVKKPSPTKVVRLTTETVEASFLDKLEYVEPKLKITKRDVNNCYSFEPVAPSVKCIPNYKEQEFGNVPNVFSITDNTGDDQSLETGALETSPIEEPNTKAEGVTTEDEQQNLKVDDDLNTINEFQKEGQDVLAVEKDKVLESEDVKALKKEVERLEEASKEQYKAFHERLDVINEDIKKKVLTSEKLAERTLKLKGLLKEKTNTVAQLEGKIRSLEVENERLKGFEREADKMKKEKKEISLKLKDVEKKRELDKKKMEEEKKKLKRSLDEKTRELDDVEKKTKLRDLEMSQMKLELKGLKKQSEDQEKLLNEKNTAIEQFKLEAEISKFSISEKDTEIVRLNNELSESTEANESLVTQISRLKDEMREKKMEEKEKNDSMQSQISTIHNLLHQLSISADIEDAHQFRFTLQRLRNIKDRFQNKDQLKLAKTMTDKLIQMSNRSEIRELALYEYQQYEANFQNYTQLVDLNIEKMKETRDCSLYSPLPKPPAFSDRFMNEYWLECDKEKKELEMDISDSECLICFFEINSDQKTLKCDHCNKITHLKCASKWLQIHRSCPHCRREQLDPEEFPALS</sequence>
<dbReference type="EMBL" id="PDUG01000003">
    <property type="protein sequence ID" value="PIC41833.1"/>
    <property type="molecule type" value="Genomic_DNA"/>
</dbReference>